<feature type="domain" description="HTH cro/C1-type" evidence="1">
    <location>
        <begin position="5"/>
        <end position="59"/>
    </location>
</feature>
<evidence type="ECO:0000259" key="1">
    <source>
        <dbReference type="PROSITE" id="PS50943"/>
    </source>
</evidence>
<dbReference type="SUPFAM" id="SSF47413">
    <property type="entry name" value="lambda repressor-like DNA-binding domains"/>
    <property type="match status" value="1"/>
</dbReference>
<dbReference type="Gene3D" id="1.10.260.40">
    <property type="entry name" value="lambda repressor-like DNA-binding domains"/>
    <property type="match status" value="1"/>
</dbReference>
<dbReference type="SMART" id="SM00530">
    <property type="entry name" value="HTH_XRE"/>
    <property type="match status" value="1"/>
</dbReference>
<reference evidence="2" key="1">
    <citation type="journal article" date="2021" name="Proc. Natl. Acad. Sci. U.S.A.">
        <title>A Catalog of Tens of Thousands of Viruses from Human Metagenomes Reveals Hidden Associations with Chronic Diseases.</title>
        <authorList>
            <person name="Tisza M.J."/>
            <person name="Buck C.B."/>
        </authorList>
    </citation>
    <scope>NUCLEOTIDE SEQUENCE</scope>
    <source>
        <strain evidence="2">CtXnn1</strain>
    </source>
</reference>
<accession>A0A8S5NAF8</accession>
<organism evidence="2">
    <name type="scientific">Phage sp. ctXnn1</name>
    <dbReference type="NCBI Taxonomy" id="2826749"/>
    <lineage>
        <taxon>Viruses</taxon>
    </lineage>
</organism>
<dbReference type="InterPro" id="IPR001387">
    <property type="entry name" value="Cro/C1-type_HTH"/>
</dbReference>
<sequence length="63" mass="7257">MYEKFAKLLEEKGVTAYRVSKDTGIAANTFTDWKNGRSAPKFDKLLTLAKYFNVPVEYFADEE</sequence>
<dbReference type="Pfam" id="PF13443">
    <property type="entry name" value="HTH_26"/>
    <property type="match status" value="1"/>
</dbReference>
<proteinExistence type="predicted"/>
<protein>
    <submittedName>
        <fullName evidence="2">Helix-turn-helix domain protein</fullName>
    </submittedName>
</protein>
<dbReference type="PROSITE" id="PS50943">
    <property type="entry name" value="HTH_CROC1"/>
    <property type="match status" value="1"/>
</dbReference>
<evidence type="ECO:0000313" key="2">
    <source>
        <dbReference type="EMBL" id="DAD91226.1"/>
    </source>
</evidence>
<dbReference type="CDD" id="cd00093">
    <property type="entry name" value="HTH_XRE"/>
    <property type="match status" value="1"/>
</dbReference>
<name>A0A8S5NAF8_9VIRU</name>
<dbReference type="EMBL" id="BK015108">
    <property type="protein sequence ID" value="DAD91226.1"/>
    <property type="molecule type" value="Genomic_DNA"/>
</dbReference>
<dbReference type="GO" id="GO:0003677">
    <property type="term" value="F:DNA binding"/>
    <property type="evidence" value="ECO:0007669"/>
    <property type="project" value="InterPro"/>
</dbReference>
<dbReference type="InterPro" id="IPR010982">
    <property type="entry name" value="Lambda_DNA-bd_dom_sf"/>
</dbReference>